<name>A0A8J8SF36_9FIRM</name>
<keyword evidence="2" id="KW-1185">Reference proteome</keyword>
<sequence>MFGYVQIDKMELKVREYMTYKGYYCGLCMALKKNYGQLSRLTLNYDMTYLILILTSLYEPESHCKQSRCIAHPQNKQLIIENEVSQYAAAINVLLAYNNLKDNWKDEHSIKSLLAMAPLKRAYKKASKRYPHKNKVIIESLETLEALEKEKCNDVEKVASVFGRLMGELLVYKDDNWKTYLHNIGLYMGKYIYILDAYDDLERDKKNKSYNPFLLCETDDVKGYAEHLLQLNVSFLDHEIEKLPLIHEKTILDNIIYSGMKNKMRSILDKDNCKQCKAKTQNTRRKMT</sequence>
<accession>A0A8J8SF36</accession>
<organism evidence="1 2">
    <name type="scientific">Vallitalea pronyensis</name>
    <dbReference type="NCBI Taxonomy" id="1348613"/>
    <lineage>
        <taxon>Bacteria</taxon>
        <taxon>Bacillati</taxon>
        <taxon>Bacillota</taxon>
        <taxon>Clostridia</taxon>
        <taxon>Lachnospirales</taxon>
        <taxon>Vallitaleaceae</taxon>
        <taxon>Vallitalea</taxon>
    </lineage>
</organism>
<evidence type="ECO:0000313" key="1">
    <source>
        <dbReference type="EMBL" id="QUI20849.1"/>
    </source>
</evidence>
<dbReference type="RefSeq" id="WP_212696307.1">
    <property type="nucleotide sequence ID" value="NZ_CP058649.1"/>
</dbReference>
<reference evidence="1" key="1">
    <citation type="submission" date="2020-07" db="EMBL/GenBank/DDBJ databases">
        <title>Vallitalea pronyensis genome.</title>
        <authorList>
            <person name="Postec A."/>
        </authorList>
    </citation>
    <scope>NUCLEOTIDE SEQUENCE</scope>
    <source>
        <strain evidence="1">FatNI3</strain>
    </source>
</reference>
<gene>
    <name evidence="1" type="ORF">HZI73_00340</name>
</gene>
<proteinExistence type="predicted"/>
<dbReference type="Pfam" id="PF18937">
    <property type="entry name" value="DUF5685"/>
    <property type="match status" value="1"/>
</dbReference>
<evidence type="ECO:0000313" key="2">
    <source>
        <dbReference type="Proteomes" id="UP000683246"/>
    </source>
</evidence>
<dbReference type="Proteomes" id="UP000683246">
    <property type="component" value="Chromosome"/>
</dbReference>
<dbReference type="AlphaFoldDB" id="A0A8J8SF36"/>
<protein>
    <submittedName>
        <fullName evidence="1">Uncharacterized protein</fullName>
    </submittedName>
</protein>
<dbReference type="EMBL" id="CP058649">
    <property type="protein sequence ID" value="QUI20849.1"/>
    <property type="molecule type" value="Genomic_DNA"/>
</dbReference>
<dbReference type="KEGG" id="vpy:HZI73_00340"/>
<dbReference type="InterPro" id="IPR043740">
    <property type="entry name" value="DUF5685"/>
</dbReference>